<evidence type="ECO:0000313" key="1">
    <source>
        <dbReference type="EMBL" id="KAI4381325.1"/>
    </source>
</evidence>
<proteinExistence type="predicted"/>
<evidence type="ECO:0000313" key="2">
    <source>
        <dbReference type="Proteomes" id="UP001057402"/>
    </source>
</evidence>
<sequence length="125" mass="14373">MFGWFCGSQRKFDYQNQITHRINVNRLGMLPSDPAGQRVLGMFFYTNIQDGSPADPWTLHQEHEVPPRGHGLHRRKLPARAQGRLGQENRGADARPRGGVRMNGPIWVRRAIEARWCRAKSSTRQ</sequence>
<protein>
    <submittedName>
        <fullName evidence="1">Uncharacterized protein</fullName>
    </submittedName>
</protein>
<gene>
    <name evidence="1" type="ORF">MLD38_007405</name>
</gene>
<comment type="caution">
    <text evidence="1">The sequence shown here is derived from an EMBL/GenBank/DDBJ whole genome shotgun (WGS) entry which is preliminary data.</text>
</comment>
<dbReference type="EMBL" id="CM042882">
    <property type="protein sequence ID" value="KAI4381325.1"/>
    <property type="molecule type" value="Genomic_DNA"/>
</dbReference>
<accession>A0ACB9RR00</accession>
<keyword evidence="2" id="KW-1185">Reference proteome</keyword>
<dbReference type="Proteomes" id="UP001057402">
    <property type="component" value="Chromosome 3"/>
</dbReference>
<reference evidence="2" key="1">
    <citation type="journal article" date="2023" name="Front. Plant Sci.">
        <title>Chromosomal-level genome assembly of Melastoma candidum provides insights into trichome evolution.</title>
        <authorList>
            <person name="Zhong Y."/>
            <person name="Wu W."/>
            <person name="Sun C."/>
            <person name="Zou P."/>
            <person name="Liu Y."/>
            <person name="Dai S."/>
            <person name="Zhou R."/>
        </authorList>
    </citation>
    <scope>NUCLEOTIDE SEQUENCE [LARGE SCALE GENOMIC DNA]</scope>
</reference>
<organism evidence="1 2">
    <name type="scientific">Melastoma candidum</name>
    <dbReference type="NCBI Taxonomy" id="119954"/>
    <lineage>
        <taxon>Eukaryota</taxon>
        <taxon>Viridiplantae</taxon>
        <taxon>Streptophyta</taxon>
        <taxon>Embryophyta</taxon>
        <taxon>Tracheophyta</taxon>
        <taxon>Spermatophyta</taxon>
        <taxon>Magnoliopsida</taxon>
        <taxon>eudicotyledons</taxon>
        <taxon>Gunneridae</taxon>
        <taxon>Pentapetalae</taxon>
        <taxon>rosids</taxon>
        <taxon>malvids</taxon>
        <taxon>Myrtales</taxon>
        <taxon>Melastomataceae</taxon>
        <taxon>Melastomatoideae</taxon>
        <taxon>Melastomateae</taxon>
        <taxon>Melastoma</taxon>
    </lineage>
</organism>
<name>A0ACB9RR00_9MYRT</name>